<evidence type="ECO:0000313" key="3">
    <source>
        <dbReference type="Proteomes" id="UP000199297"/>
    </source>
</evidence>
<dbReference type="PANTHER" id="PTHR37844:SF2">
    <property type="entry name" value="SER_THR PROTEIN PHOSPHATASE SUPERFAMILY (AFU_ORTHOLOGUE AFUA_1G14840)"/>
    <property type="match status" value="1"/>
</dbReference>
<dbReference type="PANTHER" id="PTHR37844">
    <property type="entry name" value="SER/THR PROTEIN PHOSPHATASE SUPERFAMILY (AFU_ORTHOLOGUE AFUA_1G14840)"/>
    <property type="match status" value="1"/>
</dbReference>
<dbReference type="InterPro" id="IPR029052">
    <property type="entry name" value="Metallo-depent_PP-like"/>
</dbReference>
<dbReference type="EMBL" id="FOBI01000003">
    <property type="protein sequence ID" value="SEK86081.1"/>
    <property type="molecule type" value="Genomic_DNA"/>
</dbReference>
<dbReference type="InterPro" id="IPR004843">
    <property type="entry name" value="Calcineurin-like_PHP"/>
</dbReference>
<evidence type="ECO:0000259" key="1">
    <source>
        <dbReference type="Pfam" id="PF00149"/>
    </source>
</evidence>
<name>A0A1H7KGU3_9GAMM</name>
<dbReference type="GO" id="GO:0016787">
    <property type="term" value="F:hydrolase activity"/>
    <property type="evidence" value="ECO:0007669"/>
    <property type="project" value="InterPro"/>
</dbReference>
<proteinExistence type="predicted"/>
<dbReference type="Pfam" id="PF00149">
    <property type="entry name" value="Metallophos"/>
    <property type="match status" value="1"/>
</dbReference>
<gene>
    <name evidence="2" type="ORF">SAMN05216262_103141</name>
</gene>
<reference evidence="3" key="1">
    <citation type="submission" date="2016-10" db="EMBL/GenBank/DDBJ databases">
        <authorList>
            <person name="Varghese N."/>
            <person name="Submissions S."/>
        </authorList>
    </citation>
    <scope>NUCLEOTIDE SEQUENCE [LARGE SCALE GENOMIC DNA]</scope>
    <source>
        <strain evidence="3">CGMCC 1.9127</strain>
    </source>
</reference>
<dbReference type="STRING" id="641665.GCA_002104455_02654"/>
<protein>
    <submittedName>
        <fullName evidence="2">Calcineurin-like phosphoesterase</fullName>
    </submittedName>
</protein>
<feature type="domain" description="Calcineurin-like phosphoesterase" evidence="1">
    <location>
        <begin position="5"/>
        <end position="219"/>
    </location>
</feature>
<dbReference type="AlphaFoldDB" id="A0A1H7KGU3"/>
<accession>A0A1H7KGU3</accession>
<dbReference type="OrthoDB" id="356681at2"/>
<sequence length="253" mass="28975">MKLSLFSDIHNEFEVWTPPKIDADVVILAGDIHSKHHGIQWAKDFFELPVVYIPGNHEYYGSNIQSINRKLKEQSKNSNVHVLINDSVEIDGVTFIGSTLWTDFKLFGESKKQECIFDAGAKMNDFQHITINDNGKYKKLKVSDTIAFFNNSINYIENELKNSNTGRNIVITHHAPSPQSTPTQYQSDLLSAAFSSNLEEFIKKYTDRIDIWAHGHTHHNVNYQIADTRIISNQRGYSSLENYNFDCGYVVEI</sequence>
<dbReference type="RefSeq" id="WP_085284210.1">
    <property type="nucleotide sequence ID" value="NZ_FOBI01000003.1"/>
</dbReference>
<keyword evidence="3" id="KW-1185">Reference proteome</keyword>
<dbReference type="Proteomes" id="UP000199297">
    <property type="component" value="Unassembled WGS sequence"/>
</dbReference>
<evidence type="ECO:0000313" key="2">
    <source>
        <dbReference type="EMBL" id="SEK86081.1"/>
    </source>
</evidence>
<organism evidence="2 3">
    <name type="scientific">Colwellia chukchiensis</name>
    <dbReference type="NCBI Taxonomy" id="641665"/>
    <lineage>
        <taxon>Bacteria</taxon>
        <taxon>Pseudomonadati</taxon>
        <taxon>Pseudomonadota</taxon>
        <taxon>Gammaproteobacteria</taxon>
        <taxon>Alteromonadales</taxon>
        <taxon>Colwelliaceae</taxon>
        <taxon>Colwellia</taxon>
    </lineage>
</organism>
<dbReference type="SUPFAM" id="SSF56300">
    <property type="entry name" value="Metallo-dependent phosphatases"/>
    <property type="match status" value="1"/>
</dbReference>
<dbReference type="Gene3D" id="3.60.21.10">
    <property type="match status" value="1"/>
</dbReference>